<feature type="transmembrane region" description="Helical" evidence="8">
    <location>
        <begin position="40"/>
        <end position="65"/>
    </location>
</feature>
<keyword evidence="5 8" id="KW-0472">Membrane</keyword>
<evidence type="ECO:0000313" key="10">
    <source>
        <dbReference type="EMBL" id="CAG2247742.1"/>
    </source>
</evidence>
<dbReference type="PANTHER" id="PTHR24238">
    <property type="entry name" value="G-PROTEIN COUPLED RECEPTOR"/>
    <property type="match status" value="1"/>
</dbReference>
<keyword evidence="6" id="KW-0675">Receptor</keyword>
<evidence type="ECO:0000256" key="3">
    <source>
        <dbReference type="ARBA" id="ARBA00022989"/>
    </source>
</evidence>
<dbReference type="PROSITE" id="PS50262">
    <property type="entry name" value="G_PROTEIN_RECEP_F1_2"/>
    <property type="match status" value="1"/>
</dbReference>
<dbReference type="SUPFAM" id="SSF81321">
    <property type="entry name" value="Family A G protein-coupled receptor-like"/>
    <property type="match status" value="1"/>
</dbReference>
<dbReference type="GO" id="GO:0005886">
    <property type="term" value="C:plasma membrane"/>
    <property type="evidence" value="ECO:0007669"/>
    <property type="project" value="TreeGrafter"/>
</dbReference>
<dbReference type="CDD" id="cd00637">
    <property type="entry name" value="7tm_classA_rhodopsin-like"/>
    <property type="match status" value="1"/>
</dbReference>
<accession>A0A8S3UUF7</accession>
<dbReference type="Gene3D" id="1.20.1070.10">
    <property type="entry name" value="Rhodopsin 7-helix transmembrane proteins"/>
    <property type="match status" value="1"/>
</dbReference>
<protein>
    <recommendedName>
        <fullName evidence="9">G-protein coupled receptors family 1 profile domain-containing protein</fullName>
    </recommendedName>
</protein>
<comment type="subcellular location">
    <subcellularLocation>
        <location evidence="1">Membrane</location>
        <topology evidence="1">Multi-pass membrane protein</topology>
    </subcellularLocation>
</comment>
<evidence type="ECO:0000256" key="7">
    <source>
        <dbReference type="ARBA" id="ARBA00023224"/>
    </source>
</evidence>
<dbReference type="GO" id="GO:0008188">
    <property type="term" value="F:neuropeptide receptor activity"/>
    <property type="evidence" value="ECO:0007669"/>
    <property type="project" value="TreeGrafter"/>
</dbReference>
<evidence type="ECO:0000256" key="4">
    <source>
        <dbReference type="ARBA" id="ARBA00023040"/>
    </source>
</evidence>
<keyword evidence="4" id="KW-0297">G-protein coupled receptor</keyword>
<dbReference type="InterPro" id="IPR000276">
    <property type="entry name" value="GPCR_Rhodpsn"/>
</dbReference>
<sequence length="343" mass="38962">MNSISETPPSIVFRKTNDSIDANITEFIQKSWSREVHNNIIANAVVLSLYFVIGIIGNALVLVVYKTQLKHASVERYFIPVLAISDMLSTICGSINNMAWDLMSDNFTNNALCKYFLFTISNTAYMSILLLLCIAFQRYLLICRHHSLSLKHRHLMIGLSFVFANGLALPFAFFYGVNDFYNDGTLIGTRCGRLKTGLYLPGAIYAISFVSLMVMTVLALIFFYGRIACTVFEHFKSKRSKKCSLNPLSKCSNNKYRLDIKDNAVYRHSHSKTVHQESTNGICEKDNEIKTIQQSDPIQIDRTKLEGDAYNIEDPCNELQRKPEMSIQADMIEITNDTEMFSN</sequence>
<organism evidence="10 11">
    <name type="scientific">Mytilus edulis</name>
    <name type="common">Blue mussel</name>
    <dbReference type="NCBI Taxonomy" id="6550"/>
    <lineage>
        <taxon>Eukaryota</taxon>
        <taxon>Metazoa</taxon>
        <taxon>Spiralia</taxon>
        <taxon>Lophotrochozoa</taxon>
        <taxon>Mollusca</taxon>
        <taxon>Bivalvia</taxon>
        <taxon>Autobranchia</taxon>
        <taxon>Pteriomorphia</taxon>
        <taxon>Mytilida</taxon>
        <taxon>Mytiloidea</taxon>
        <taxon>Mytilidae</taxon>
        <taxon>Mytilinae</taxon>
        <taxon>Mytilus</taxon>
    </lineage>
</organism>
<feature type="transmembrane region" description="Helical" evidence="8">
    <location>
        <begin position="116"/>
        <end position="136"/>
    </location>
</feature>
<name>A0A8S3UUF7_MYTED</name>
<dbReference type="PRINTS" id="PR00237">
    <property type="entry name" value="GPCRRHODOPSN"/>
</dbReference>
<dbReference type="Pfam" id="PF00001">
    <property type="entry name" value="7tm_1"/>
    <property type="match status" value="1"/>
</dbReference>
<evidence type="ECO:0000256" key="1">
    <source>
        <dbReference type="ARBA" id="ARBA00004141"/>
    </source>
</evidence>
<evidence type="ECO:0000313" key="11">
    <source>
        <dbReference type="Proteomes" id="UP000683360"/>
    </source>
</evidence>
<proteinExistence type="predicted"/>
<feature type="transmembrane region" description="Helical" evidence="8">
    <location>
        <begin position="77"/>
        <end position="96"/>
    </location>
</feature>
<evidence type="ECO:0000259" key="9">
    <source>
        <dbReference type="PROSITE" id="PS50262"/>
    </source>
</evidence>
<feature type="transmembrane region" description="Helical" evidence="8">
    <location>
        <begin position="203"/>
        <end position="232"/>
    </location>
</feature>
<dbReference type="AlphaFoldDB" id="A0A8S3UUF7"/>
<evidence type="ECO:0000256" key="5">
    <source>
        <dbReference type="ARBA" id="ARBA00023136"/>
    </source>
</evidence>
<reference evidence="10" key="1">
    <citation type="submission" date="2021-03" db="EMBL/GenBank/DDBJ databases">
        <authorList>
            <person name="Bekaert M."/>
        </authorList>
    </citation>
    <scope>NUCLEOTIDE SEQUENCE</scope>
</reference>
<keyword evidence="7" id="KW-0807">Transducer</keyword>
<feature type="transmembrane region" description="Helical" evidence="8">
    <location>
        <begin position="157"/>
        <end position="177"/>
    </location>
</feature>
<gene>
    <name evidence="10" type="ORF">MEDL_59602</name>
</gene>
<evidence type="ECO:0000256" key="2">
    <source>
        <dbReference type="ARBA" id="ARBA00022692"/>
    </source>
</evidence>
<comment type="caution">
    <text evidence="10">The sequence shown here is derived from an EMBL/GenBank/DDBJ whole genome shotgun (WGS) entry which is preliminary data.</text>
</comment>
<dbReference type="Proteomes" id="UP000683360">
    <property type="component" value="Unassembled WGS sequence"/>
</dbReference>
<keyword evidence="11" id="KW-1185">Reference proteome</keyword>
<feature type="domain" description="G-protein coupled receptors family 1 profile" evidence="9">
    <location>
        <begin position="57"/>
        <end position="242"/>
    </location>
</feature>
<dbReference type="InterPro" id="IPR017452">
    <property type="entry name" value="GPCR_Rhodpsn_7TM"/>
</dbReference>
<keyword evidence="2 8" id="KW-0812">Transmembrane</keyword>
<evidence type="ECO:0000256" key="6">
    <source>
        <dbReference type="ARBA" id="ARBA00023170"/>
    </source>
</evidence>
<evidence type="ECO:0000256" key="8">
    <source>
        <dbReference type="SAM" id="Phobius"/>
    </source>
</evidence>
<dbReference type="PANTHER" id="PTHR24238:SF57">
    <property type="entry name" value="G-PROTEIN COUPLED RECEPTOR 83"/>
    <property type="match status" value="1"/>
</dbReference>
<dbReference type="EMBL" id="CAJPWZ010002914">
    <property type="protein sequence ID" value="CAG2247742.1"/>
    <property type="molecule type" value="Genomic_DNA"/>
</dbReference>
<keyword evidence="3 8" id="KW-1133">Transmembrane helix</keyword>
<dbReference type="OrthoDB" id="6021389at2759"/>